<dbReference type="AlphaFoldDB" id="A0A815TFU9"/>
<proteinExistence type="predicted"/>
<dbReference type="EMBL" id="CAJOBA010052156">
    <property type="protein sequence ID" value="CAF4252083.1"/>
    <property type="molecule type" value="Genomic_DNA"/>
</dbReference>
<feature type="compositionally biased region" description="Basic and acidic residues" evidence="1">
    <location>
        <begin position="188"/>
        <end position="201"/>
    </location>
</feature>
<feature type="region of interest" description="Disordered" evidence="1">
    <location>
        <begin position="177"/>
        <end position="201"/>
    </location>
</feature>
<dbReference type="EMBL" id="CAJOBC010088448">
    <property type="protein sequence ID" value="CAF4368855.1"/>
    <property type="molecule type" value="Genomic_DNA"/>
</dbReference>
<evidence type="ECO:0000313" key="3">
    <source>
        <dbReference type="EMBL" id="CAF1507828.1"/>
    </source>
</evidence>
<accession>A0A815TFU9</accession>
<evidence type="ECO:0000313" key="4">
    <source>
        <dbReference type="EMBL" id="CAF4252083.1"/>
    </source>
</evidence>
<dbReference type="Proteomes" id="UP000663829">
    <property type="component" value="Unassembled WGS sequence"/>
</dbReference>
<feature type="compositionally biased region" description="Polar residues" evidence="1">
    <location>
        <begin position="177"/>
        <end position="187"/>
    </location>
</feature>
<keyword evidence="6" id="KW-1185">Reference proteome</keyword>
<dbReference type="OrthoDB" id="10217341at2759"/>
<dbReference type="Proteomes" id="UP000682733">
    <property type="component" value="Unassembled WGS sequence"/>
</dbReference>
<sequence length="545" mass="64990">MDFETALLLPQKDDVQYFSIKKPKNESNYNIELEKWRNLHKSSKNRAILFIYNPVENKNLWESWFWMPDLQKQLFKLEISKSSMLFEFLEHTHHHKASNRLRGELLDMLTDENTLLNDDTENILFISNLKSKRTKITHICEKLIEAYHFIGHYPLEQYYRRAVDYFVKEKRKFQNQNSSFDDINNNLSERESSESTEQHDETSVSFFPVTSCSCVKKLNDRINEQEFFLDVLPYLDQVKDLKRSLNSIYNIHWTLCHDHNRQKTFLEDWYKQINQLKEVRPYQKKYLLLLIECDVYFIFKWNEKNLPQITGNAIVMTNIPNSSDYNAYFLKNSFWVEDHRIKGLKSIRIQNTNSTSVSINKKSNFNRVEYEHVLQKVATEMTLNRWYFYGETADGRVIEGFVDQKKELGDIEIYLKDIFPYDFKNKNSEKFTNKEAQILNHLLPIFTKDNRISIQDHFIKSISTVDYEKQCLLNTGIRIYDLRKSDHGINLTKRIKSTIHFKIEWPVSVDLIAPKRKPLSLHLILLLFLSSIQPVHFEDSSPNAR</sequence>
<dbReference type="EMBL" id="CAJNOQ010022919">
    <property type="protein sequence ID" value="CAF1507828.1"/>
    <property type="molecule type" value="Genomic_DNA"/>
</dbReference>
<reference evidence="3" key="1">
    <citation type="submission" date="2021-02" db="EMBL/GenBank/DDBJ databases">
        <authorList>
            <person name="Nowell W R."/>
        </authorList>
    </citation>
    <scope>NUCLEOTIDE SEQUENCE</scope>
</reference>
<dbReference type="Proteomes" id="UP000681722">
    <property type="component" value="Unassembled WGS sequence"/>
</dbReference>
<gene>
    <name evidence="3" type="ORF">GPM918_LOCUS36977</name>
    <name evidence="2" type="ORF">OVA965_LOCUS35130</name>
    <name evidence="5" type="ORF">SRO942_LOCUS37729</name>
    <name evidence="4" type="ORF">TMI583_LOCUS36093</name>
</gene>
<protein>
    <submittedName>
        <fullName evidence="3">Uncharacterized protein</fullName>
    </submittedName>
</protein>
<evidence type="ECO:0000313" key="2">
    <source>
        <dbReference type="EMBL" id="CAF1458206.1"/>
    </source>
</evidence>
<name>A0A815TFU9_9BILA</name>
<evidence type="ECO:0000256" key="1">
    <source>
        <dbReference type="SAM" id="MobiDB-lite"/>
    </source>
</evidence>
<dbReference type="Proteomes" id="UP000677228">
    <property type="component" value="Unassembled WGS sequence"/>
</dbReference>
<organism evidence="3 6">
    <name type="scientific">Didymodactylos carnosus</name>
    <dbReference type="NCBI Taxonomy" id="1234261"/>
    <lineage>
        <taxon>Eukaryota</taxon>
        <taxon>Metazoa</taxon>
        <taxon>Spiralia</taxon>
        <taxon>Gnathifera</taxon>
        <taxon>Rotifera</taxon>
        <taxon>Eurotatoria</taxon>
        <taxon>Bdelloidea</taxon>
        <taxon>Philodinida</taxon>
        <taxon>Philodinidae</taxon>
        <taxon>Didymodactylos</taxon>
    </lineage>
</organism>
<evidence type="ECO:0000313" key="6">
    <source>
        <dbReference type="Proteomes" id="UP000663829"/>
    </source>
</evidence>
<evidence type="ECO:0000313" key="5">
    <source>
        <dbReference type="EMBL" id="CAF4368855.1"/>
    </source>
</evidence>
<dbReference type="EMBL" id="CAJNOK010030291">
    <property type="protein sequence ID" value="CAF1458206.1"/>
    <property type="molecule type" value="Genomic_DNA"/>
</dbReference>
<comment type="caution">
    <text evidence="3">The sequence shown here is derived from an EMBL/GenBank/DDBJ whole genome shotgun (WGS) entry which is preliminary data.</text>
</comment>